<dbReference type="EMBL" id="CP020932">
    <property type="protein sequence ID" value="ARM86187.1"/>
    <property type="molecule type" value="Genomic_DNA"/>
</dbReference>
<dbReference type="Proteomes" id="UP000193100">
    <property type="component" value="Plasmid pSMR5"/>
</dbReference>
<reference evidence="2 3" key="1">
    <citation type="submission" date="2017-04" db="EMBL/GenBank/DDBJ databases">
        <title>Genome Sequence of Marinobacter salarius strain SMR5 Isolated from a culture of the Diatom Skeletonema marinoi.</title>
        <authorList>
            <person name="Topel M."/>
            <person name="Pinder M.I.M."/>
            <person name="Johansson O.N."/>
            <person name="Kourtchenko O."/>
            <person name="Godhe A."/>
            <person name="Clarke A.K."/>
        </authorList>
    </citation>
    <scope>NUCLEOTIDE SEQUENCE [LARGE SCALE GENOMIC DNA]</scope>
    <source>
        <strain evidence="2 3">SMR5</strain>
        <plasmid evidence="3">Plasmid psmr5</plasmid>
    </source>
</reference>
<evidence type="ECO:0000313" key="2">
    <source>
        <dbReference type="EMBL" id="ARM86187.1"/>
    </source>
</evidence>
<accession>A0A1W6KFK1</accession>
<protein>
    <submittedName>
        <fullName evidence="2">Uncharacterized protein</fullName>
    </submittedName>
</protein>
<evidence type="ECO:0000313" key="3">
    <source>
        <dbReference type="Proteomes" id="UP000193100"/>
    </source>
</evidence>
<name>A0A1W6KFK1_9GAMM</name>
<dbReference type="AlphaFoldDB" id="A0A1W6KFK1"/>
<geneLocation type="plasmid" evidence="3">
    <name>psmr5</name>
</geneLocation>
<sequence length="48" mass="5252">MSVRLRPVAITGKGATPRTNESTAPDPALQFDNARCLETTSPYKRSVF</sequence>
<feature type="region of interest" description="Disordered" evidence="1">
    <location>
        <begin position="1"/>
        <end position="33"/>
    </location>
</feature>
<evidence type="ECO:0000256" key="1">
    <source>
        <dbReference type="SAM" id="MobiDB-lite"/>
    </source>
</evidence>
<proteinExistence type="predicted"/>
<gene>
    <name evidence="2" type="ORF">MARSALSMR5_04167</name>
</gene>
<keyword evidence="2" id="KW-0614">Plasmid</keyword>
<organism evidence="2 3">
    <name type="scientific">Marinobacter salarius</name>
    <dbReference type="NCBI Taxonomy" id="1420917"/>
    <lineage>
        <taxon>Bacteria</taxon>
        <taxon>Pseudomonadati</taxon>
        <taxon>Pseudomonadota</taxon>
        <taxon>Gammaproteobacteria</taxon>
        <taxon>Pseudomonadales</taxon>
        <taxon>Marinobacteraceae</taxon>
        <taxon>Marinobacter</taxon>
    </lineage>
</organism>